<protein>
    <submittedName>
        <fullName evidence="1">Uncharacterized protein</fullName>
    </submittedName>
</protein>
<reference evidence="1" key="2">
    <citation type="submission" date="2022-06" db="UniProtKB">
        <authorList>
            <consortium name="EnsemblMetazoa"/>
        </authorList>
    </citation>
    <scope>IDENTIFICATION</scope>
    <source>
        <strain evidence="1">PS312</strain>
    </source>
</reference>
<accession>A0A2A6CEZ6</accession>
<dbReference type="Proteomes" id="UP000005239">
    <property type="component" value="Unassembled WGS sequence"/>
</dbReference>
<sequence>MFLLLLASLALIGTVDANQDQLRAEMSSWQPCPNNHQWSMQNHRCESCPGGTYFIRFEGIVGACLPENEQIFEGGWNYKTIYMLIQFIQNNGGYERALSPIFCDGLSDCHVCDGVIYKSTEACPTVAVNVNRNLCPLPKEQVFDFTRKECLTVSPATGVTCMRDPEGYCVATDYANCVLFDSYGRCTKSK</sequence>
<organism evidence="1 2">
    <name type="scientific">Pristionchus pacificus</name>
    <name type="common">Parasitic nematode worm</name>
    <dbReference type="NCBI Taxonomy" id="54126"/>
    <lineage>
        <taxon>Eukaryota</taxon>
        <taxon>Metazoa</taxon>
        <taxon>Ecdysozoa</taxon>
        <taxon>Nematoda</taxon>
        <taxon>Chromadorea</taxon>
        <taxon>Rhabditida</taxon>
        <taxon>Rhabditina</taxon>
        <taxon>Diplogasteromorpha</taxon>
        <taxon>Diplogasteroidea</taxon>
        <taxon>Neodiplogasteridae</taxon>
        <taxon>Pristionchus</taxon>
    </lineage>
</organism>
<gene>
    <name evidence="1" type="primary">WBGene00094523</name>
</gene>
<accession>A0A8R1Y535</accession>
<evidence type="ECO:0000313" key="1">
    <source>
        <dbReference type="EnsemblMetazoa" id="PPA04969.1"/>
    </source>
</evidence>
<reference evidence="2" key="1">
    <citation type="journal article" date="2008" name="Nat. Genet.">
        <title>The Pristionchus pacificus genome provides a unique perspective on nematode lifestyle and parasitism.</title>
        <authorList>
            <person name="Dieterich C."/>
            <person name="Clifton S.W."/>
            <person name="Schuster L.N."/>
            <person name="Chinwalla A."/>
            <person name="Delehaunty K."/>
            <person name="Dinkelacker I."/>
            <person name="Fulton L."/>
            <person name="Fulton R."/>
            <person name="Godfrey J."/>
            <person name="Minx P."/>
            <person name="Mitreva M."/>
            <person name="Roeseler W."/>
            <person name="Tian H."/>
            <person name="Witte H."/>
            <person name="Yang S.P."/>
            <person name="Wilson R.K."/>
            <person name="Sommer R.J."/>
        </authorList>
    </citation>
    <scope>NUCLEOTIDE SEQUENCE [LARGE SCALE GENOMIC DNA]</scope>
    <source>
        <strain evidence="2">PS312</strain>
    </source>
</reference>
<name>A0A2A6CEZ6_PRIPA</name>
<proteinExistence type="predicted"/>
<dbReference type="AlphaFoldDB" id="A0A2A6CEZ6"/>
<dbReference type="EnsemblMetazoa" id="PPA04969.1">
    <property type="protein sequence ID" value="PPA04969.1"/>
    <property type="gene ID" value="WBGene00094523"/>
</dbReference>
<keyword evidence="2" id="KW-1185">Reference proteome</keyword>
<evidence type="ECO:0000313" key="2">
    <source>
        <dbReference type="Proteomes" id="UP000005239"/>
    </source>
</evidence>